<dbReference type="OrthoDB" id="9795355at2"/>
<gene>
    <name evidence="1" type="ORF">SALLE_v1c07780</name>
</gene>
<dbReference type="PANTHER" id="PTHR11122">
    <property type="entry name" value="APOSPORY-ASSOCIATED PROTEIN C-RELATED"/>
    <property type="match status" value="1"/>
</dbReference>
<dbReference type="GO" id="GO:0005975">
    <property type="term" value="P:carbohydrate metabolic process"/>
    <property type="evidence" value="ECO:0007669"/>
    <property type="project" value="InterPro"/>
</dbReference>
<dbReference type="RefSeq" id="WP_115558345.1">
    <property type="nucleotide sequence ID" value="NZ_CP031376.1"/>
</dbReference>
<name>A0A345Z4B9_9MOLU</name>
<proteinExistence type="predicted"/>
<sequence>MYKLKSNNVSVEIDQTTMELRSIKLKDQEYTYQHTNDWKKNWPILFPICGTLKDNKFTHKDQEFSLPRHGFFRDLKDWKITDKSNEHVVFTTTSDKKFLNVYPFEFRIDFTVKIAEDSVQTIFKVKNLSKEEMYFSFGYHPAFLVKQDGVLKFSSKEIFHTDNEKMLYLKKNPKTKFDFTEVKIKDIDFKGSQFYWTDNLQSDFVEYTDDEKSFKINLKEFPVCLLWAEENNRDYICIEPWFGTADSDQRVDNKISNKDNILTLGVDEEWSNTFVMELK</sequence>
<organism evidence="1 2">
    <name type="scientific">Spiroplasma alleghenense</name>
    <dbReference type="NCBI Taxonomy" id="216931"/>
    <lineage>
        <taxon>Bacteria</taxon>
        <taxon>Bacillati</taxon>
        <taxon>Mycoplasmatota</taxon>
        <taxon>Mollicutes</taxon>
        <taxon>Entomoplasmatales</taxon>
        <taxon>Spiroplasmataceae</taxon>
        <taxon>Spiroplasma</taxon>
    </lineage>
</organism>
<dbReference type="Proteomes" id="UP000254792">
    <property type="component" value="Chromosome"/>
</dbReference>
<dbReference type="KEGG" id="salx:SALLE_v1c07780"/>
<dbReference type="GO" id="GO:0030246">
    <property type="term" value="F:carbohydrate binding"/>
    <property type="evidence" value="ECO:0007669"/>
    <property type="project" value="InterPro"/>
</dbReference>
<evidence type="ECO:0000313" key="1">
    <source>
        <dbReference type="EMBL" id="AXK51448.1"/>
    </source>
</evidence>
<reference evidence="1 2" key="1">
    <citation type="submission" date="2018-07" db="EMBL/GenBank/DDBJ databases">
        <title>Complete genome sequence of Spiroplasma alleghenense PLHS-1 (ATCC 51752).</title>
        <authorList>
            <person name="Chou L."/>
            <person name="Lee T.-Y."/>
            <person name="Tsai Y.-M."/>
            <person name="Kuo C.-H."/>
        </authorList>
    </citation>
    <scope>NUCLEOTIDE SEQUENCE [LARGE SCALE GENOMIC DNA]</scope>
    <source>
        <strain evidence="1 2">PLHS-1</strain>
    </source>
</reference>
<dbReference type="InterPro" id="IPR011013">
    <property type="entry name" value="Gal_mutarotase_sf_dom"/>
</dbReference>
<dbReference type="GO" id="GO:0016853">
    <property type="term" value="F:isomerase activity"/>
    <property type="evidence" value="ECO:0007669"/>
    <property type="project" value="InterPro"/>
</dbReference>
<dbReference type="PANTHER" id="PTHR11122:SF13">
    <property type="entry name" value="GLUCOSE-6-PHOSPHATE 1-EPIMERASE"/>
    <property type="match status" value="1"/>
</dbReference>
<dbReference type="EMBL" id="CP031376">
    <property type="protein sequence ID" value="AXK51448.1"/>
    <property type="molecule type" value="Genomic_DNA"/>
</dbReference>
<dbReference type="InterPro" id="IPR014718">
    <property type="entry name" value="GH-type_carb-bd"/>
</dbReference>
<dbReference type="InterPro" id="IPR008183">
    <property type="entry name" value="Aldose_1/G6P_1-epimerase"/>
</dbReference>
<dbReference type="SUPFAM" id="SSF74650">
    <property type="entry name" value="Galactose mutarotase-like"/>
    <property type="match status" value="1"/>
</dbReference>
<dbReference type="AlphaFoldDB" id="A0A345Z4B9"/>
<keyword evidence="2" id="KW-1185">Reference proteome</keyword>
<evidence type="ECO:0000313" key="2">
    <source>
        <dbReference type="Proteomes" id="UP000254792"/>
    </source>
</evidence>
<accession>A0A345Z4B9</accession>
<dbReference type="Pfam" id="PF01263">
    <property type="entry name" value="Aldose_epim"/>
    <property type="match status" value="1"/>
</dbReference>
<dbReference type="Gene3D" id="2.70.98.10">
    <property type="match status" value="1"/>
</dbReference>
<protein>
    <submittedName>
        <fullName evidence="1">Aldose 1-epimerase family protein</fullName>
    </submittedName>
</protein>